<dbReference type="PROSITE" id="PS51257">
    <property type="entry name" value="PROKAR_LIPOPROTEIN"/>
    <property type="match status" value="1"/>
</dbReference>
<dbReference type="EMBL" id="JAJAPX010000002">
    <property type="protein sequence ID" value="MCB4807565.1"/>
    <property type="molecule type" value="Genomic_DNA"/>
</dbReference>
<dbReference type="InterPro" id="IPR025921">
    <property type="entry name" value="HmuY"/>
</dbReference>
<sequence length="207" mass="22413">MKTIKYFACLALFAAFTSCSTDDNSGDENELLETETATVSNLAAVQTADYTTTPATITGEYTRFSFESGSIVTDDSWDLAFRGTTILVNGGTAVSDDEPERTGTAGVYIASGTLSSITEVDTSLFVSDSETDGLAITTGSENGWYSYDYTTHIISPIAGKILVVKTSNNTYAKVEILSYYLDSDTSSDSQYYTFNYVYQPNEGETTF</sequence>
<gene>
    <name evidence="2" type="ORF">LG651_04830</name>
</gene>
<evidence type="ECO:0000313" key="2">
    <source>
        <dbReference type="EMBL" id="MCB4807565.1"/>
    </source>
</evidence>
<dbReference type="CDD" id="cd12105">
    <property type="entry name" value="HmuY"/>
    <property type="match status" value="1"/>
</dbReference>
<keyword evidence="1" id="KW-0732">Signal</keyword>
<proteinExistence type="predicted"/>
<evidence type="ECO:0000256" key="1">
    <source>
        <dbReference type="SAM" id="SignalP"/>
    </source>
</evidence>
<feature type="signal peptide" evidence="1">
    <location>
        <begin position="1"/>
        <end position="20"/>
    </location>
</feature>
<organism evidence="2 3">
    <name type="scientific">Neotamlana sargassicola</name>
    <dbReference type="NCBI Taxonomy" id="2883125"/>
    <lineage>
        <taxon>Bacteria</taxon>
        <taxon>Pseudomonadati</taxon>
        <taxon>Bacteroidota</taxon>
        <taxon>Flavobacteriia</taxon>
        <taxon>Flavobacteriales</taxon>
        <taxon>Flavobacteriaceae</taxon>
        <taxon>Neotamlana</taxon>
    </lineage>
</organism>
<dbReference type="AlphaFoldDB" id="A0A9X1I671"/>
<evidence type="ECO:0000313" key="3">
    <source>
        <dbReference type="Proteomes" id="UP001139286"/>
    </source>
</evidence>
<dbReference type="Proteomes" id="UP001139286">
    <property type="component" value="Unassembled WGS sequence"/>
</dbReference>
<protein>
    <submittedName>
        <fullName evidence="2">HmuY family protein</fullName>
    </submittedName>
</protein>
<name>A0A9X1I671_9FLAO</name>
<keyword evidence="3" id="KW-1185">Reference proteome</keyword>
<accession>A0A9X1I671</accession>
<dbReference type="RefSeq" id="WP_226695024.1">
    <property type="nucleotide sequence ID" value="NZ_JAJAPX010000002.1"/>
</dbReference>
<comment type="caution">
    <text evidence="2">The sequence shown here is derived from an EMBL/GenBank/DDBJ whole genome shotgun (WGS) entry which is preliminary data.</text>
</comment>
<dbReference type="Pfam" id="PF14064">
    <property type="entry name" value="HmuY"/>
    <property type="match status" value="1"/>
</dbReference>
<feature type="chain" id="PRO_5040974166" evidence="1">
    <location>
        <begin position="21"/>
        <end position="207"/>
    </location>
</feature>
<reference evidence="2" key="1">
    <citation type="submission" date="2021-10" db="EMBL/GenBank/DDBJ databases">
        <title>Tamlana sargassums sp. nov., and Tamlana laminarinivorans sp. nov., two new bacteria isolated from the brown alga.</title>
        <authorList>
            <person name="Li J."/>
        </authorList>
    </citation>
    <scope>NUCLEOTIDE SEQUENCE</scope>
    <source>
        <strain evidence="2">62-3</strain>
    </source>
</reference>